<name>X6P3K6_RETFI</name>
<evidence type="ECO:0000256" key="1">
    <source>
        <dbReference type="SAM" id="SignalP"/>
    </source>
</evidence>
<proteinExistence type="predicted"/>
<keyword evidence="3" id="KW-1185">Reference proteome</keyword>
<evidence type="ECO:0000313" key="2">
    <source>
        <dbReference type="EMBL" id="ETO32669.1"/>
    </source>
</evidence>
<feature type="chain" id="PRO_5004975924" description="Prolyl 4-hydroxylase alpha subunit domain-containing protein" evidence="1">
    <location>
        <begin position="24"/>
        <end position="300"/>
    </location>
</feature>
<organism evidence="2 3">
    <name type="scientific">Reticulomyxa filosa</name>
    <dbReference type="NCBI Taxonomy" id="46433"/>
    <lineage>
        <taxon>Eukaryota</taxon>
        <taxon>Sar</taxon>
        <taxon>Rhizaria</taxon>
        <taxon>Retaria</taxon>
        <taxon>Foraminifera</taxon>
        <taxon>Monothalamids</taxon>
        <taxon>Reticulomyxidae</taxon>
        <taxon>Reticulomyxa</taxon>
    </lineage>
</organism>
<protein>
    <recommendedName>
        <fullName evidence="4">Prolyl 4-hydroxylase alpha subunit domain-containing protein</fullName>
    </recommendedName>
</protein>
<keyword evidence="1" id="KW-0732">Signal</keyword>
<sequence length="300" mass="34541">MYFSLPSWCAIIWALSAQVFCLGFEITPTHFNFPLDNLEHPSVKSLIETAANALQTESYFQVKNFLSADFLKHLQEKMINEAMQKGVRRDVFKSVFGDQKDLINFSEDHPRNMLGNLRMTFIGRSDTPPEYVSIYSYPPLRAVLEKVLQRAKQAEKFSRSLHFFGCNKKKKTFFLFSLSSHLFQIFLRLMCVYLRVCIGKYEWNWDTIGAILRNESAAVQNFVGAVSANEGDMYCFEGNRTMHAVAPIFGDKLRGVFVGAFAYEPNFVHSKHVHQLNAWGDHKKEKQNCMGNEDCLKDEL</sequence>
<accession>X6P3K6</accession>
<evidence type="ECO:0008006" key="4">
    <source>
        <dbReference type="Google" id="ProtNLM"/>
    </source>
</evidence>
<dbReference type="AlphaFoldDB" id="X6P3K6"/>
<comment type="caution">
    <text evidence="2">The sequence shown here is derived from an EMBL/GenBank/DDBJ whole genome shotgun (WGS) entry which is preliminary data.</text>
</comment>
<dbReference type="EMBL" id="ASPP01004020">
    <property type="protein sequence ID" value="ETO32669.1"/>
    <property type="molecule type" value="Genomic_DNA"/>
</dbReference>
<dbReference type="Proteomes" id="UP000023152">
    <property type="component" value="Unassembled WGS sequence"/>
</dbReference>
<feature type="signal peptide" evidence="1">
    <location>
        <begin position="1"/>
        <end position="23"/>
    </location>
</feature>
<reference evidence="2 3" key="1">
    <citation type="journal article" date="2013" name="Curr. Biol.">
        <title>The Genome of the Foraminiferan Reticulomyxa filosa.</title>
        <authorList>
            <person name="Glockner G."/>
            <person name="Hulsmann N."/>
            <person name="Schleicher M."/>
            <person name="Noegel A.A."/>
            <person name="Eichinger L."/>
            <person name="Gallinger C."/>
            <person name="Pawlowski J."/>
            <person name="Sierra R."/>
            <person name="Euteneuer U."/>
            <person name="Pillet L."/>
            <person name="Moustafa A."/>
            <person name="Platzer M."/>
            <person name="Groth M."/>
            <person name="Szafranski K."/>
            <person name="Schliwa M."/>
        </authorList>
    </citation>
    <scope>NUCLEOTIDE SEQUENCE [LARGE SCALE GENOMIC DNA]</scope>
</reference>
<evidence type="ECO:0000313" key="3">
    <source>
        <dbReference type="Proteomes" id="UP000023152"/>
    </source>
</evidence>
<gene>
    <name evidence="2" type="ORF">RFI_04451</name>
</gene>